<dbReference type="PRINTS" id="PR00033">
    <property type="entry name" value="HTHASNC"/>
</dbReference>
<keyword evidence="6" id="KW-1185">Reference proteome</keyword>
<feature type="domain" description="HTH asnC-type" evidence="4">
    <location>
        <begin position="5"/>
        <end position="66"/>
    </location>
</feature>
<dbReference type="InterPro" id="IPR019885">
    <property type="entry name" value="Tscrpt_reg_HTH_AsnC-type_CS"/>
</dbReference>
<dbReference type="Pfam" id="PF13412">
    <property type="entry name" value="HTH_24"/>
    <property type="match status" value="1"/>
</dbReference>
<evidence type="ECO:0000256" key="3">
    <source>
        <dbReference type="ARBA" id="ARBA00023163"/>
    </source>
</evidence>
<dbReference type="InterPro" id="IPR036388">
    <property type="entry name" value="WH-like_DNA-bd_sf"/>
</dbReference>
<dbReference type="PANTHER" id="PTHR30154:SF34">
    <property type="entry name" value="TRANSCRIPTIONAL REGULATOR AZLB"/>
    <property type="match status" value="1"/>
</dbReference>
<dbReference type="GO" id="GO:0005829">
    <property type="term" value="C:cytosol"/>
    <property type="evidence" value="ECO:0007669"/>
    <property type="project" value="TreeGrafter"/>
</dbReference>
<dbReference type="EMBL" id="CP042304">
    <property type="protein sequence ID" value="QDZ12129.1"/>
    <property type="molecule type" value="Genomic_DNA"/>
</dbReference>
<evidence type="ECO:0000256" key="2">
    <source>
        <dbReference type="ARBA" id="ARBA00023125"/>
    </source>
</evidence>
<dbReference type="AlphaFoldDB" id="A0A5B8LW89"/>
<keyword evidence="2" id="KW-0238">DNA-binding</keyword>
<dbReference type="Pfam" id="PF01037">
    <property type="entry name" value="AsnC_trans_reg"/>
    <property type="match status" value="1"/>
</dbReference>
<dbReference type="SMART" id="SM00344">
    <property type="entry name" value="HTH_ASNC"/>
    <property type="match status" value="1"/>
</dbReference>
<dbReference type="PROSITE" id="PS50956">
    <property type="entry name" value="HTH_ASNC_2"/>
    <property type="match status" value="1"/>
</dbReference>
<dbReference type="InterPro" id="IPR011008">
    <property type="entry name" value="Dimeric_a/b-barrel"/>
</dbReference>
<dbReference type="GO" id="GO:0043565">
    <property type="term" value="F:sequence-specific DNA binding"/>
    <property type="evidence" value="ECO:0007669"/>
    <property type="project" value="InterPro"/>
</dbReference>
<dbReference type="Gene3D" id="1.10.10.10">
    <property type="entry name" value="Winged helix-like DNA-binding domain superfamily/Winged helix DNA-binding domain"/>
    <property type="match status" value="1"/>
</dbReference>
<dbReference type="InterPro" id="IPR000485">
    <property type="entry name" value="AsnC-type_HTH_dom"/>
</dbReference>
<dbReference type="GO" id="GO:0043200">
    <property type="term" value="P:response to amino acid"/>
    <property type="evidence" value="ECO:0007669"/>
    <property type="project" value="TreeGrafter"/>
</dbReference>
<proteinExistence type="predicted"/>
<dbReference type="GO" id="GO:0006355">
    <property type="term" value="P:regulation of DNA-templated transcription"/>
    <property type="evidence" value="ECO:0007669"/>
    <property type="project" value="UniProtKB-ARBA"/>
</dbReference>
<organism evidence="5 6">
    <name type="scientific">Devosia ginsengisoli</name>
    <dbReference type="NCBI Taxonomy" id="400770"/>
    <lineage>
        <taxon>Bacteria</taxon>
        <taxon>Pseudomonadati</taxon>
        <taxon>Pseudomonadota</taxon>
        <taxon>Alphaproteobacteria</taxon>
        <taxon>Hyphomicrobiales</taxon>
        <taxon>Devosiaceae</taxon>
        <taxon>Devosia</taxon>
    </lineage>
</organism>
<evidence type="ECO:0000313" key="5">
    <source>
        <dbReference type="EMBL" id="QDZ12129.1"/>
    </source>
</evidence>
<dbReference type="Gene3D" id="3.30.70.920">
    <property type="match status" value="1"/>
</dbReference>
<protein>
    <submittedName>
        <fullName evidence="5">Lrp/AsnC family transcriptional regulator</fullName>
    </submittedName>
</protein>
<keyword evidence="3" id="KW-0804">Transcription</keyword>
<dbReference type="SUPFAM" id="SSF54909">
    <property type="entry name" value="Dimeric alpha+beta barrel"/>
    <property type="match status" value="1"/>
</dbReference>
<dbReference type="InterPro" id="IPR019887">
    <property type="entry name" value="Tscrpt_reg_AsnC/Lrp_C"/>
</dbReference>
<dbReference type="InterPro" id="IPR036390">
    <property type="entry name" value="WH_DNA-bd_sf"/>
</dbReference>
<dbReference type="KEGG" id="dea:FPZ08_16075"/>
<dbReference type="FunFam" id="1.10.10.10:FF:000186">
    <property type="entry name" value="AsnC family transcriptional regulator"/>
    <property type="match status" value="1"/>
</dbReference>
<sequence>MPETLDAIDRRILRALQRNGRMSNVELANEVGLSPSPCLRRVKLLEDRGVIDQYVAVLNGPAIGLGLTVFARIWFKTQDAETTHQFAETVRKFPEVAECYLTTGECDAIMRVVTTDLHAYWRFQSDYLMRIPSVQSVKTDVPMETIKRSHELPLG</sequence>
<dbReference type="PROSITE" id="PS00519">
    <property type="entry name" value="HTH_ASNC_1"/>
    <property type="match status" value="1"/>
</dbReference>
<keyword evidence="1" id="KW-0805">Transcription regulation</keyword>
<evidence type="ECO:0000256" key="1">
    <source>
        <dbReference type="ARBA" id="ARBA00023015"/>
    </source>
</evidence>
<accession>A0A5B8LW89</accession>
<evidence type="ECO:0000259" key="4">
    <source>
        <dbReference type="PROSITE" id="PS50956"/>
    </source>
</evidence>
<gene>
    <name evidence="5" type="ORF">FPZ08_16075</name>
</gene>
<dbReference type="SUPFAM" id="SSF46785">
    <property type="entry name" value="Winged helix' DNA-binding domain"/>
    <property type="match status" value="1"/>
</dbReference>
<reference evidence="5 6" key="1">
    <citation type="submission" date="2019-07" db="EMBL/GenBank/DDBJ databases">
        <title>Full genome sequence of Devosia sp. Gsoil 520.</title>
        <authorList>
            <person name="Im W.-T."/>
        </authorList>
    </citation>
    <scope>NUCLEOTIDE SEQUENCE [LARGE SCALE GENOMIC DNA]</scope>
    <source>
        <strain evidence="5 6">Gsoil 520</strain>
    </source>
</reference>
<evidence type="ECO:0000313" key="6">
    <source>
        <dbReference type="Proteomes" id="UP000315364"/>
    </source>
</evidence>
<dbReference type="RefSeq" id="WP_146290941.1">
    <property type="nucleotide sequence ID" value="NZ_CP042304.1"/>
</dbReference>
<dbReference type="InterPro" id="IPR019888">
    <property type="entry name" value="Tscrpt_reg_AsnC-like"/>
</dbReference>
<dbReference type="PANTHER" id="PTHR30154">
    <property type="entry name" value="LEUCINE-RESPONSIVE REGULATORY PROTEIN"/>
    <property type="match status" value="1"/>
</dbReference>
<dbReference type="InterPro" id="IPR011991">
    <property type="entry name" value="ArsR-like_HTH"/>
</dbReference>
<name>A0A5B8LW89_9HYPH</name>
<dbReference type="CDD" id="cd00090">
    <property type="entry name" value="HTH_ARSR"/>
    <property type="match status" value="1"/>
</dbReference>
<dbReference type="OrthoDB" id="7707281at2"/>
<dbReference type="Proteomes" id="UP000315364">
    <property type="component" value="Chromosome"/>
</dbReference>